<dbReference type="KEGG" id="cmos:111441034"/>
<evidence type="ECO:0000256" key="3">
    <source>
        <dbReference type="SAM" id="SignalP"/>
    </source>
</evidence>
<dbReference type="PROSITE" id="PS00925">
    <property type="entry name" value="OLEEI"/>
    <property type="match status" value="1"/>
</dbReference>
<dbReference type="PANTHER" id="PTHR31614:SF2">
    <property type="entry name" value="F28N24.16 PROTEIN"/>
    <property type="match status" value="1"/>
</dbReference>
<dbReference type="PANTHER" id="PTHR31614">
    <property type="entry name" value="PROTEIN DOWNSTREAM OF FLC-RELATED"/>
    <property type="match status" value="1"/>
</dbReference>
<keyword evidence="3" id="KW-0732">Signal</keyword>
<dbReference type="GeneID" id="111441034"/>
<keyword evidence="4" id="KW-1185">Reference proteome</keyword>
<proteinExistence type="inferred from homology"/>
<evidence type="ECO:0000313" key="5">
    <source>
        <dbReference type="RefSeq" id="XP_022933697.1"/>
    </source>
</evidence>
<accession>A0A6J1F0J3</accession>
<dbReference type="Proteomes" id="UP000504609">
    <property type="component" value="Unplaced"/>
</dbReference>
<dbReference type="AlphaFoldDB" id="A0A6J1F0J3"/>
<keyword evidence="2" id="KW-1015">Disulfide bond</keyword>
<evidence type="ECO:0000256" key="1">
    <source>
        <dbReference type="ARBA" id="ARBA00010049"/>
    </source>
</evidence>
<dbReference type="InterPro" id="IPR006041">
    <property type="entry name" value="Pollen_Ole_e1_allergen"/>
</dbReference>
<name>A0A6J1F0J3_CUCMO</name>
<dbReference type="Pfam" id="PF01190">
    <property type="entry name" value="Pollen_Ole_e_1"/>
    <property type="match status" value="1"/>
</dbReference>
<comment type="similarity">
    <text evidence="1">Belongs to the Ole e I family.</text>
</comment>
<evidence type="ECO:0000313" key="4">
    <source>
        <dbReference type="Proteomes" id="UP000504609"/>
    </source>
</evidence>
<gene>
    <name evidence="5" type="primary">LOC111441034</name>
</gene>
<feature type="signal peptide" evidence="3">
    <location>
        <begin position="1"/>
        <end position="24"/>
    </location>
</feature>
<protein>
    <submittedName>
        <fullName evidence="5">Olee1-like protein</fullName>
    </submittedName>
</protein>
<dbReference type="GO" id="GO:0005615">
    <property type="term" value="C:extracellular space"/>
    <property type="evidence" value="ECO:0007669"/>
    <property type="project" value="InterPro"/>
</dbReference>
<sequence length="167" mass="18483">MAKSFAIILLSALFFLSILHVSVSKKDHFVVEGKVYCDTCRIQFFTRVSKWMHGAKVKLVCREEEGGSETLAVEAETGKNGEYTIKVDGDHEEEVCEVNLVKSSDDDCAEVPTDGFGHRARVSITANDGITNPMRQANPLGFMKKETLPQCKEVLRELGFDEAGLPV</sequence>
<organism evidence="4 5">
    <name type="scientific">Cucurbita moschata</name>
    <name type="common">Winter crookneck squash</name>
    <name type="synonym">Cucurbita pepo var. moschata</name>
    <dbReference type="NCBI Taxonomy" id="3662"/>
    <lineage>
        <taxon>Eukaryota</taxon>
        <taxon>Viridiplantae</taxon>
        <taxon>Streptophyta</taxon>
        <taxon>Embryophyta</taxon>
        <taxon>Tracheophyta</taxon>
        <taxon>Spermatophyta</taxon>
        <taxon>Magnoliopsida</taxon>
        <taxon>eudicotyledons</taxon>
        <taxon>Gunneridae</taxon>
        <taxon>Pentapetalae</taxon>
        <taxon>rosids</taxon>
        <taxon>fabids</taxon>
        <taxon>Cucurbitales</taxon>
        <taxon>Cucurbitaceae</taxon>
        <taxon>Cucurbiteae</taxon>
        <taxon>Cucurbita</taxon>
    </lineage>
</organism>
<dbReference type="InterPro" id="IPR006040">
    <property type="entry name" value="Allergen_Ole_e_I_CS"/>
</dbReference>
<evidence type="ECO:0000256" key="2">
    <source>
        <dbReference type="ARBA" id="ARBA00023157"/>
    </source>
</evidence>
<dbReference type="RefSeq" id="XP_022933697.1">
    <property type="nucleotide sequence ID" value="XM_023077929.1"/>
</dbReference>
<feature type="chain" id="PRO_5026865503" evidence="3">
    <location>
        <begin position="25"/>
        <end position="167"/>
    </location>
</feature>
<reference evidence="5" key="1">
    <citation type="submission" date="2025-08" db="UniProtKB">
        <authorList>
            <consortium name="RefSeq"/>
        </authorList>
    </citation>
    <scope>IDENTIFICATION</scope>
    <source>
        <tissue evidence="5">Young leaves</tissue>
    </source>
</reference>